<feature type="binding site" evidence="13">
    <location>
        <position position="16"/>
    </location>
    <ligand>
        <name>NADPH</name>
        <dbReference type="ChEBI" id="CHEBI:57783"/>
    </ligand>
</feature>
<dbReference type="AlphaFoldDB" id="A0A1M7XW56"/>
<dbReference type="Gene3D" id="3.40.50.720">
    <property type="entry name" value="NAD(P)-binding Rossmann-like Domain"/>
    <property type="match status" value="1"/>
</dbReference>
<evidence type="ECO:0000256" key="3">
    <source>
        <dbReference type="ARBA" id="ARBA00022857"/>
    </source>
</evidence>
<feature type="binding site" evidence="13">
    <location>
        <position position="252"/>
    </location>
    <ligand>
        <name>sn-glycerol 3-phosphate</name>
        <dbReference type="ChEBI" id="CHEBI:57597"/>
    </ligand>
</feature>
<dbReference type="Pfam" id="PF01210">
    <property type="entry name" value="NAD_Gly3P_dh_N"/>
    <property type="match status" value="1"/>
</dbReference>
<name>A0A1M7XW56_9BACT</name>
<evidence type="ECO:0000256" key="10">
    <source>
        <dbReference type="ARBA" id="ARBA00066687"/>
    </source>
</evidence>
<dbReference type="FunFam" id="3.40.50.720:FF:000019">
    <property type="entry name" value="Glycerol-3-phosphate dehydrogenase [NAD(P)+]"/>
    <property type="match status" value="1"/>
</dbReference>
<dbReference type="PROSITE" id="PS00957">
    <property type="entry name" value="NAD_G3PDH"/>
    <property type="match status" value="1"/>
</dbReference>
<feature type="binding site" evidence="13">
    <location>
        <position position="110"/>
    </location>
    <ligand>
        <name>sn-glycerol 3-phosphate</name>
        <dbReference type="ChEBI" id="CHEBI:57597"/>
    </ligand>
</feature>
<dbReference type="STRING" id="1121416.SAMN02745220_00241"/>
<feature type="binding site" evidence="13">
    <location>
        <position position="53"/>
    </location>
    <ligand>
        <name>NADPH</name>
        <dbReference type="ChEBI" id="CHEBI:57783"/>
    </ligand>
</feature>
<dbReference type="InterPro" id="IPR036291">
    <property type="entry name" value="NAD(P)-bd_dom_sf"/>
</dbReference>
<comment type="function">
    <text evidence="13">Catalyzes the reduction of the glycolytic intermediate dihydroxyacetone phosphate (DHAP) to sn-glycerol 3-phosphate (G3P), the key precursor for phospholipid synthesis.</text>
</comment>
<feature type="binding site" evidence="13">
    <location>
        <position position="289"/>
    </location>
    <ligand>
        <name>NADPH</name>
        <dbReference type="ChEBI" id="CHEBI:57783"/>
    </ligand>
</feature>
<dbReference type="EC" id="1.1.1.94" evidence="10 13"/>
<dbReference type="PRINTS" id="PR00077">
    <property type="entry name" value="GPDHDRGNASE"/>
</dbReference>
<feature type="domain" description="Glycerol-3-phosphate dehydrogenase NAD-dependent N-terminal" evidence="18">
    <location>
        <begin position="8"/>
        <end position="167"/>
    </location>
</feature>
<accession>A0A1M7XW56</accession>
<feature type="binding site" evidence="16">
    <location>
        <begin position="12"/>
        <end position="17"/>
    </location>
    <ligand>
        <name>NAD(+)</name>
        <dbReference type="ChEBI" id="CHEBI:57540"/>
    </ligand>
</feature>
<evidence type="ECO:0000256" key="15">
    <source>
        <dbReference type="PIRSR" id="PIRSR000114-2"/>
    </source>
</evidence>
<feature type="binding site" evidence="13">
    <location>
        <position position="144"/>
    </location>
    <ligand>
        <name>sn-glycerol 3-phosphate</name>
        <dbReference type="ChEBI" id="CHEBI:57597"/>
    </ligand>
</feature>
<dbReference type="OrthoDB" id="9812273at2"/>
<comment type="similarity">
    <text evidence="1 13 17">Belongs to the NAD-dependent glycerol-3-phosphate dehydrogenase family.</text>
</comment>
<keyword evidence="13" id="KW-0547">Nucleotide-binding</keyword>
<dbReference type="InterPro" id="IPR008927">
    <property type="entry name" value="6-PGluconate_DH-like_C_sf"/>
</dbReference>
<dbReference type="GO" id="GO:0046168">
    <property type="term" value="P:glycerol-3-phosphate catabolic process"/>
    <property type="evidence" value="ECO:0007669"/>
    <property type="project" value="InterPro"/>
</dbReference>
<gene>
    <name evidence="13" type="primary">gpsA</name>
    <name evidence="20" type="ORF">SAMN02745220_00241</name>
</gene>
<evidence type="ECO:0000313" key="20">
    <source>
        <dbReference type="EMBL" id="SHO42985.1"/>
    </source>
</evidence>
<dbReference type="GO" id="GO:0006650">
    <property type="term" value="P:glycerophospholipid metabolic process"/>
    <property type="evidence" value="ECO:0007669"/>
    <property type="project" value="UniProtKB-UniRule"/>
</dbReference>
<dbReference type="SUPFAM" id="SSF51735">
    <property type="entry name" value="NAD(P)-binding Rossmann-fold domains"/>
    <property type="match status" value="1"/>
</dbReference>
<feature type="binding site" evidence="13">
    <location>
        <position position="262"/>
    </location>
    <ligand>
        <name>sn-glycerol 3-phosphate</name>
        <dbReference type="ChEBI" id="CHEBI:57597"/>
    </ligand>
</feature>
<dbReference type="HAMAP" id="MF_00394">
    <property type="entry name" value="NAD_Glyc3P_dehydrog"/>
    <property type="match status" value="1"/>
</dbReference>
<dbReference type="InterPro" id="IPR006168">
    <property type="entry name" value="G3P_DH_NAD-dep"/>
</dbReference>
<protein>
    <recommendedName>
        <fullName evidence="11 13">Glycerol-3-phosphate dehydrogenase [NAD(P)+]</fullName>
        <ecNumber evidence="10 13">1.1.1.94</ecNumber>
    </recommendedName>
    <alternativeName>
        <fullName evidence="13">NAD(P)(+)-dependent glycerol-3-phosphate dehydrogenase</fullName>
    </alternativeName>
    <alternativeName>
        <fullName evidence="12 13">NAD(P)H-dependent dihydroxyacetone-phosphate reductase</fullName>
    </alternativeName>
</protein>
<dbReference type="InterPro" id="IPR013328">
    <property type="entry name" value="6PGD_dom2"/>
</dbReference>
<comment type="subcellular location">
    <subcellularLocation>
        <location evidence="13">Cytoplasm</location>
    </subcellularLocation>
</comment>
<evidence type="ECO:0000259" key="19">
    <source>
        <dbReference type="Pfam" id="PF07479"/>
    </source>
</evidence>
<dbReference type="NCBIfam" id="NF000942">
    <property type="entry name" value="PRK00094.1-4"/>
    <property type="match status" value="1"/>
</dbReference>
<dbReference type="PIRSF" id="PIRSF000114">
    <property type="entry name" value="Glycerol-3-P_dh"/>
    <property type="match status" value="1"/>
</dbReference>
<dbReference type="RefSeq" id="WP_073611600.1">
    <property type="nucleotide sequence ID" value="NZ_FRFE01000001.1"/>
</dbReference>
<evidence type="ECO:0000256" key="14">
    <source>
        <dbReference type="PIRSR" id="PIRSR000114-1"/>
    </source>
</evidence>
<feature type="binding site" evidence="13">
    <location>
        <position position="199"/>
    </location>
    <ligand>
        <name>sn-glycerol 3-phosphate</name>
        <dbReference type="ChEBI" id="CHEBI:57597"/>
    </ligand>
</feature>
<comment type="catalytic activity">
    <reaction evidence="13">
        <text>sn-glycerol 3-phosphate + NAD(+) = dihydroxyacetone phosphate + NADH + H(+)</text>
        <dbReference type="Rhea" id="RHEA:11092"/>
        <dbReference type="ChEBI" id="CHEBI:15378"/>
        <dbReference type="ChEBI" id="CHEBI:57540"/>
        <dbReference type="ChEBI" id="CHEBI:57597"/>
        <dbReference type="ChEBI" id="CHEBI:57642"/>
        <dbReference type="ChEBI" id="CHEBI:57945"/>
        <dbReference type="EC" id="1.1.1.94"/>
    </reaction>
</comment>
<evidence type="ECO:0000256" key="6">
    <source>
        <dbReference type="ARBA" id="ARBA00023098"/>
    </source>
</evidence>
<feature type="binding site" evidence="13">
    <location>
        <position position="264"/>
    </location>
    <ligand>
        <name>sn-glycerol 3-phosphate</name>
        <dbReference type="ChEBI" id="CHEBI:57597"/>
    </ligand>
</feature>
<dbReference type="GO" id="GO:0141152">
    <property type="term" value="F:glycerol-3-phosphate dehydrogenase (NAD+) activity"/>
    <property type="evidence" value="ECO:0007669"/>
    <property type="project" value="RHEA"/>
</dbReference>
<keyword evidence="13" id="KW-0963">Cytoplasm</keyword>
<comment type="catalytic activity">
    <reaction evidence="9">
        <text>sn-glycerol 3-phosphate + NADP(+) = dihydroxyacetone phosphate + NADPH + H(+)</text>
        <dbReference type="Rhea" id="RHEA:11096"/>
        <dbReference type="ChEBI" id="CHEBI:15378"/>
        <dbReference type="ChEBI" id="CHEBI:57597"/>
        <dbReference type="ChEBI" id="CHEBI:57642"/>
        <dbReference type="ChEBI" id="CHEBI:57783"/>
        <dbReference type="ChEBI" id="CHEBI:58349"/>
        <dbReference type="EC" id="1.1.1.94"/>
    </reaction>
    <physiologicalReaction direction="right-to-left" evidence="9">
        <dbReference type="Rhea" id="RHEA:11098"/>
    </physiologicalReaction>
</comment>
<dbReference type="FunFam" id="1.10.1040.10:FF:000001">
    <property type="entry name" value="Glycerol-3-phosphate dehydrogenase [NAD(P)+]"/>
    <property type="match status" value="1"/>
</dbReference>
<feature type="binding site" evidence="13">
    <location>
        <position position="263"/>
    </location>
    <ligand>
        <name>NADPH</name>
        <dbReference type="ChEBI" id="CHEBI:57783"/>
    </ligand>
</feature>
<evidence type="ECO:0000256" key="12">
    <source>
        <dbReference type="ARBA" id="ARBA00080511"/>
    </source>
</evidence>
<feature type="binding site" evidence="13">
    <location>
        <position position="263"/>
    </location>
    <ligand>
        <name>sn-glycerol 3-phosphate</name>
        <dbReference type="ChEBI" id="CHEBI:57597"/>
    </ligand>
</feature>
<reference evidence="20 21" key="1">
    <citation type="submission" date="2016-12" db="EMBL/GenBank/DDBJ databases">
        <authorList>
            <person name="Song W.-J."/>
            <person name="Kurnit D.M."/>
        </authorList>
    </citation>
    <scope>NUCLEOTIDE SEQUENCE [LARGE SCALE GENOMIC DNA]</scope>
    <source>
        <strain evidence="20 21">DSM 18488</strain>
    </source>
</reference>
<dbReference type="GO" id="GO:0005975">
    <property type="term" value="P:carbohydrate metabolic process"/>
    <property type="evidence" value="ECO:0007669"/>
    <property type="project" value="InterPro"/>
</dbReference>
<feature type="binding site" evidence="13">
    <location>
        <position position="287"/>
    </location>
    <ligand>
        <name>NADPH</name>
        <dbReference type="ChEBI" id="CHEBI:57783"/>
    </ligand>
</feature>
<evidence type="ECO:0000256" key="7">
    <source>
        <dbReference type="ARBA" id="ARBA00023209"/>
    </source>
</evidence>
<evidence type="ECO:0000256" key="9">
    <source>
        <dbReference type="ARBA" id="ARBA00052716"/>
    </source>
</evidence>
<dbReference type="GO" id="GO:0141153">
    <property type="term" value="F:glycerol-3-phosphate dehydrogenase (NADP+) activity"/>
    <property type="evidence" value="ECO:0007669"/>
    <property type="project" value="RHEA"/>
</dbReference>
<evidence type="ECO:0000256" key="8">
    <source>
        <dbReference type="ARBA" id="ARBA00023264"/>
    </source>
</evidence>
<feature type="binding site" evidence="13">
    <location>
        <position position="110"/>
    </location>
    <ligand>
        <name>NADPH</name>
        <dbReference type="ChEBI" id="CHEBI:57783"/>
    </ligand>
</feature>
<feature type="binding site" evidence="15">
    <location>
        <position position="110"/>
    </location>
    <ligand>
        <name>substrate</name>
    </ligand>
</feature>
<dbReference type="NCBIfam" id="NF000940">
    <property type="entry name" value="PRK00094.1-2"/>
    <property type="match status" value="1"/>
</dbReference>
<feature type="binding site" evidence="15">
    <location>
        <begin position="263"/>
        <end position="264"/>
    </location>
    <ligand>
        <name>substrate</name>
    </ligand>
</feature>
<keyword evidence="6 13" id="KW-0443">Lipid metabolism</keyword>
<dbReference type="SUPFAM" id="SSF48179">
    <property type="entry name" value="6-phosphogluconate dehydrogenase C-terminal domain-like"/>
    <property type="match status" value="1"/>
</dbReference>
<evidence type="ECO:0000256" key="16">
    <source>
        <dbReference type="PIRSR" id="PIRSR000114-3"/>
    </source>
</evidence>
<evidence type="ECO:0000256" key="5">
    <source>
        <dbReference type="ARBA" id="ARBA00023027"/>
    </source>
</evidence>
<feature type="binding site" evidence="16">
    <location>
        <position position="148"/>
    </location>
    <ligand>
        <name>NAD(+)</name>
        <dbReference type="ChEBI" id="CHEBI:57540"/>
    </ligand>
</feature>
<keyword evidence="5 13" id="KW-0520">NAD</keyword>
<evidence type="ECO:0000256" key="1">
    <source>
        <dbReference type="ARBA" id="ARBA00011009"/>
    </source>
</evidence>
<dbReference type="GO" id="GO:0005829">
    <property type="term" value="C:cytosol"/>
    <property type="evidence" value="ECO:0007669"/>
    <property type="project" value="TreeGrafter"/>
</dbReference>
<comment type="pathway">
    <text evidence="13">Membrane lipid metabolism; glycerophospholipid metabolism.</text>
</comment>
<evidence type="ECO:0000256" key="2">
    <source>
        <dbReference type="ARBA" id="ARBA00022516"/>
    </source>
</evidence>
<keyword evidence="4 13" id="KW-0560">Oxidoreductase</keyword>
<feature type="binding site" evidence="16">
    <location>
        <position position="263"/>
    </location>
    <ligand>
        <name>NAD(+)</name>
        <dbReference type="ChEBI" id="CHEBI:57540"/>
    </ligand>
</feature>
<dbReference type="InterPro" id="IPR011128">
    <property type="entry name" value="G3P_DH_NAD-dep_N"/>
</dbReference>
<dbReference type="UniPathway" id="UPA00940"/>
<evidence type="ECO:0000256" key="11">
    <source>
        <dbReference type="ARBA" id="ARBA00069372"/>
    </source>
</evidence>
<dbReference type="Gene3D" id="1.10.1040.10">
    <property type="entry name" value="N-(1-d-carboxylethyl)-l-norvaline Dehydrogenase, domain 2"/>
    <property type="match status" value="1"/>
</dbReference>
<dbReference type="PANTHER" id="PTHR11728">
    <property type="entry name" value="GLYCEROL-3-PHOSPHATE DEHYDROGENASE"/>
    <property type="match status" value="1"/>
</dbReference>
<dbReference type="PANTHER" id="PTHR11728:SF1">
    <property type="entry name" value="GLYCEROL-3-PHOSPHATE DEHYDROGENASE [NAD(+)] 2, CHLOROPLASTIC"/>
    <property type="match status" value="1"/>
</dbReference>
<dbReference type="GO" id="GO:0046167">
    <property type="term" value="P:glycerol-3-phosphate biosynthetic process"/>
    <property type="evidence" value="ECO:0007669"/>
    <property type="project" value="UniProtKB-UniRule"/>
</dbReference>
<evidence type="ECO:0000259" key="18">
    <source>
        <dbReference type="Pfam" id="PF01210"/>
    </source>
</evidence>
<evidence type="ECO:0000256" key="4">
    <source>
        <dbReference type="ARBA" id="ARBA00023002"/>
    </source>
</evidence>
<dbReference type="EMBL" id="FRFE01000001">
    <property type="protein sequence ID" value="SHO42985.1"/>
    <property type="molecule type" value="Genomic_DNA"/>
</dbReference>
<dbReference type="Proteomes" id="UP000184603">
    <property type="component" value="Unassembled WGS sequence"/>
</dbReference>
<feature type="domain" description="Glycerol-3-phosphate dehydrogenase NAD-dependent C-terminal" evidence="19">
    <location>
        <begin position="188"/>
        <end position="328"/>
    </location>
</feature>
<organism evidence="20 21">
    <name type="scientific">Desulfopila aestuarii DSM 18488</name>
    <dbReference type="NCBI Taxonomy" id="1121416"/>
    <lineage>
        <taxon>Bacteria</taxon>
        <taxon>Pseudomonadati</taxon>
        <taxon>Thermodesulfobacteriota</taxon>
        <taxon>Desulfobulbia</taxon>
        <taxon>Desulfobulbales</taxon>
        <taxon>Desulfocapsaceae</taxon>
        <taxon>Desulfopila</taxon>
    </lineage>
</organism>
<keyword evidence="7 13" id="KW-0594">Phospholipid biosynthesis</keyword>
<dbReference type="Pfam" id="PF07479">
    <property type="entry name" value="NAD_Gly3P_dh_C"/>
    <property type="match status" value="1"/>
</dbReference>
<sequence length="339" mass="36507">MAKNNTRIAVIGAGSWGTALAMVLASKGYTVPLWGHDTSHIESIRKKGENTRYLPGLSLSKNIIPTEDIDKAVRGYDVICMVVPSHGFRKVYEKVILSLKDGASVVSAVKGIENDTLMTMTQVMEDVRNRLTPEKTIHTAVLSGPSFAKEVAEKIPTAITMGCKRLDIAVMLQQLFVTETFRVYASTDVIGLEISAALKNIVAVAAGICDGLGYGLNTRAALITRGLAEITRLGVAMGAEPATFSGLSGLGDLVLTCTGSLSRNRTVGLKLGQGLQLDDIVSEMKMVAEGVKTTRSGYELSRKIGIEMPILEQIYAILYQGKNCSDAVRDLLKRELKVE</sequence>
<feature type="active site" description="Proton acceptor" evidence="13 14">
    <location>
        <position position="199"/>
    </location>
</feature>
<feature type="binding site" evidence="13">
    <location>
        <position position="15"/>
    </location>
    <ligand>
        <name>NADPH</name>
        <dbReference type="ChEBI" id="CHEBI:57783"/>
    </ligand>
</feature>
<keyword evidence="3 13" id="KW-0521">NADP</keyword>
<evidence type="ECO:0000313" key="21">
    <source>
        <dbReference type="Proteomes" id="UP000184603"/>
    </source>
</evidence>
<keyword evidence="21" id="KW-1185">Reference proteome</keyword>
<evidence type="ECO:0000256" key="17">
    <source>
        <dbReference type="RuleBase" id="RU000437"/>
    </source>
</evidence>
<feature type="binding site" evidence="13">
    <location>
        <position position="146"/>
    </location>
    <ligand>
        <name>sn-glycerol 3-phosphate</name>
        <dbReference type="ChEBI" id="CHEBI:57597"/>
    </ligand>
</feature>
<dbReference type="GO" id="GO:0051287">
    <property type="term" value="F:NAD binding"/>
    <property type="evidence" value="ECO:0007669"/>
    <property type="project" value="InterPro"/>
</dbReference>
<feature type="binding site" evidence="13">
    <location>
        <position position="36"/>
    </location>
    <ligand>
        <name>NADPH</name>
        <dbReference type="ChEBI" id="CHEBI:57783"/>
    </ligand>
</feature>
<evidence type="ECO:0000256" key="13">
    <source>
        <dbReference type="HAMAP-Rule" id="MF_00394"/>
    </source>
</evidence>
<dbReference type="GO" id="GO:0008654">
    <property type="term" value="P:phospholipid biosynthetic process"/>
    <property type="evidence" value="ECO:0007669"/>
    <property type="project" value="UniProtKB-KW"/>
</dbReference>
<feature type="binding site" evidence="13">
    <location>
        <position position="148"/>
    </location>
    <ligand>
        <name>NADPH</name>
        <dbReference type="ChEBI" id="CHEBI:57783"/>
    </ligand>
</feature>
<keyword evidence="2 13" id="KW-0444">Lipid biosynthesis</keyword>
<keyword evidence="8 13" id="KW-1208">Phospholipid metabolism</keyword>
<comment type="caution">
    <text evidence="13">Lacks conserved residue(s) required for the propagation of feature annotation.</text>
</comment>
<proteinExistence type="inferred from homology"/>
<dbReference type="InterPro" id="IPR006109">
    <property type="entry name" value="G3P_DH_NAD-dep_C"/>
</dbReference>